<dbReference type="Proteomes" id="UP000796880">
    <property type="component" value="Unassembled WGS sequence"/>
</dbReference>
<evidence type="ECO:0000256" key="1">
    <source>
        <dbReference type="SAM" id="MobiDB-lite"/>
    </source>
</evidence>
<dbReference type="PANTHER" id="PTHR33386:SF5">
    <property type="entry name" value="OS02G0740600 PROTEIN"/>
    <property type="match status" value="1"/>
</dbReference>
<dbReference type="PANTHER" id="PTHR33386">
    <property type="entry name" value="OS02G0740600 PROTEIN"/>
    <property type="match status" value="1"/>
</dbReference>
<feature type="compositionally biased region" description="Basic and acidic residues" evidence="1">
    <location>
        <begin position="65"/>
        <end position="88"/>
    </location>
</feature>
<accession>A0A8K0DM92</accession>
<evidence type="ECO:0000313" key="3">
    <source>
        <dbReference type="Proteomes" id="UP000796880"/>
    </source>
</evidence>
<reference evidence="2" key="1">
    <citation type="submission" date="2020-03" db="EMBL/GenBank/DDBJ databases">
        <title>A high-quality chromosome-level genome assembly of a woody plant with both climbing and erect habits, Rhamnella rubrinervis.</title>
        <authorList>
            <person name="Lu Z."/>
            <person name="Yang Y."/>
            <person name="Zhu X."/>
            <person name="Sun Y."/>
        </authorList>
    </citation>
    <scope>NUCLEOTIDE SEQUENCE</scope>
    <source>
        <strain evidence="2">BYM</strain>
        <tissue evidence="2">Leaf</tissue>
    </source>
</reference>
<comment type="caution">
    <text evidence="2">The sequence shown here is derived from an EMBL/GenBank/DDBJ whole genome shotgun (WGS) entry which is preliminary data.</text>
</comment>
<evidence type="ECO:0000313" key="2">
    <source>
        <dbReference type="EMBL" id="KAF3431341.1"/>
    </source>
</evidence>
<name>A0A8K0DM92_9ROSA</name>
<organism evidence="2 3">
    <name type="scientific">Rhamnella rubrinervis</name>
    <dbReference type="NCBI Taxonomy" id="2594499"/>
    <lineage>
        <taxon>Eukaryota</taxon>
        <taxon>Viridiplantae</taxon>
        <taxon>Streptophyta</taxon>
        <taxon>Embryophyta</taxon>
        <taxon>Tracheophyta</taxon>
        <taxon>Spermatophyta</taxon>
        <taxon>Magnoliopsida</taxon>
        <taxon>eudicotyledons</taxon>
        <taxon>Gunneridae</taxon>
        <taxon>Pentapetalae</taxon>
        <taxon>rosids</taxon>
        <taxon>fabids</taxon>
        <taxon>Rosales</taxon>
        <taxon>Rhamnaceae</taxon>
        <taxon>rhamnoid group</taxon>
        <taxon>Rhamneae</taxon>
        <taxon>Rhamnella</taxon>
    </lineage>
</organism>
<keyword evidence="3" id="KW-1185">Reference proteome</keyword>
<feature type="region of interest" description="Disordered" evidence="1">
    <location>
        <begin position="65"/>
        <end position="101"/>
    </location>
</feature>
<protein>
    <submittedName>
        <fullName evidence="2">Uncharacterized protein</fullName>
    </submittedName>
</protein>
<dbReference type="AlphaFoldDB" id="A0A8K0DM92"/>
<sequence length="140" mass="15852">MDSNSSWADQWDYNADPIAPCEKKKVGDGGNKYTLYKDLIWLLHMGKVVNLIYILEMDTNPWADQPEHKVDDHHADPIPPPCEKKKLGDGGSRAKYSKKMEDGLDKTKVAASNGMRKVKNGAVLSARWIKDKCHRTNQKD</sequence>
<dbReference type="EMBL" id="VOIH02000012">
    <property type="protein sequence ID" value="KAF3431341.1"/>
    <property type="molecule type" value="Genomic_DNA"/>
</dbReference>
<proteinExistence type="predicted"/>
<dbReference type="OrthoDB" id="1177536at2759"/>
<gene>
    <name evidence="2" type="ORF">FNV43_RR26072</name>
</gene>